<dbReference type="InterPro" id="IPR011010">
    <property type="entry name" value="DNA_brk_join_enz"/>
</dbReference>
<evidence type="ECO:0000313" key="3">
    <source>
        <dbReference type="Proteomes" id="UP000262477"/>
    </source>
</evidence>
<feature type="compositionally biased region" description="Low complexity" evidence="1">
    <location>
        <begin position="185"/>
        <end position="198"/>
    </location>
</feature>
<dbReference type="SUPFAM" id="SSF56349">
    <property type="entry name" value="DNA breaking-rejoining enzymes"/>
    <property type="match status" value="1"/>
</dbReference>
<proteinExistence type="predicted"/>
<protein>
    <recommendedName>
        <fullName evidence="4">Tyr recombinase domain-containing protein</fullName>
    </recommendedName>
</protein>
<dbReference type="GO" id="GO:0003677">
    <property type="term" value="F:DNA binding"/>
    <property type="evidence" value="ECO:0007669"/>
    <property type="project" value="InterPro"/>
</dbReference>
<organism evidence="2 3">
    <name type="scientific">Streptomyces inhibens</name>
    <dbReference type="NCBI Taxonomy" id="2293571"/>
    <lineage>
        <taxon>Bacteria</taxon>
        <taxon>Bacillati</taxon>
        <taxon>Actinomycetota</taxon>
        <taxon>Actinomycetes</taxon>
        <taxon>Kitasatosporales</taxon>
        <taxon>Streptomycetaceae</taxon>
        <taxon>Streptomyces</taxon>
    </lineage>
</organism>
<name>A0A371PVV7_STRIH</name>
<comment type="caution">
    <text evidence="2">The sequence shown here is derived from an EMBL/GenBank/DDBJ whole genome shotgun (WGS) entry which is preliminary data.</text>
</comment>
<reference evidence="2 3" key="1">
    <citation type="submission" date="2018-08" db="EMBL/GenBank/DDBJ databases">
        <title>Streptomyces NEAU-D10 sp. nov., a novel Actinomycete isolated from soil.</title>
        <authorList>
            <person name="Jin L."/>
        </authorList>
    </citation>
    <scope>NUCLEOTIDE SEQUENCE [LARGE SCALE GENOMIC DNA]</scope>
    <source>
        <strain evidence="2 3">NEAU-D10</strain>
    </source>
</reference>
<sequence length="209" mass="22704">MVINVLAACLVVTCALGGMRNSELLELRVGCRRQTQTRSGGTRYRLAGRLIKGQKLGGVPDEWVVIEDVHRSVALAERLLGAAHGAALFNTVALTFRLNRMRKWLEETGSRERWGLPLIPAGPISARMLRRTLALAITARPGGLLAVKIALKQLPVATTEGYAARPGGSQRLFLTEVEEAEEDSTCSSPWRRSTTSRRAANPQAPVPEG</sequence>
<evidence type="ECO:0000256" key="1">
    <source>
        <dbReference type="SAM" id="MobiDB-lite"/>
    </source>
</evidence>
<dbReference type="OrthoDB" id="3589776at2"/>
<feature type="region of interest" description="Disordered" evidence="1">
    <location>
        <begin position="177"/>
        <end position="209"/>
    </location>
</feature>
<keyword evidence="3" id="KW-1185">Reference proteome</keyword>
<evidence type="ECO:0008006" key="4">
    <source>
        <dbReference type="Google" id="ProtNLM"/>
    </source>
</evidence>
<dbReference type="RefSeq" id="WP_128510924.1">
    <property type="nucleotide sequence ID" value="NZ_QUAC01000310.1"/>
</dbReference>
<gene>
    <name evidence="2" type="ORF">DY245_33650</name>
</gene>
<accession>A0A371PVV7</accession>
<evidence type="ECO:0000313" key="2">
    <source>
        <dbReference type="EMBL" id="REK86283.1"/>
    </source>
</evidence>
<dbReference type="EMBL" id="QUAC01000310">
    <property type="protein sequence ID" value="REK86283.1"/>
    <property type="molecule type" value="Genomic_DNA"/>
</dbReference>
<dbReference type="Proteomes" id="UP000262477">
    <property type="component" value="Unassembled WGS sequence"/>
</dbReference>
<dbReference type="AlphaFoldDB" id="A0A371PVV7"/>